<dbReference type="InterPro" id="IPR002641">
    <property type="entry name" value="PNPLA_dom"/>
</dbReference>
<dbReference type="Proteomes" id="UP000184330">
    <property type="component" value="Unassembled WGS sequence"/>
</dbReference>
<evidence type="ECO:0000313" key="7">
    <source>
        <dbReference type="EMBL" id="CZR52450.1"/>
    </source>
</evidence>
<feature type="domain" description="PNPLA" evidence="6">
    <location>
        <begin position="15"/>
        <end position="221"/>
    </location>
</feature>
<accession>A0A1L7WI52</accession>
<feature type="compositionally biased region" description="Basic and acidic residues" evidence="5">
    <location>
        <begin position="1275"/>
        <end position="1285"/>
    </location>
</feature>
<dbReference type="GO" id="GO:0016042">
    <property type="term" value="P:lipid catabolic process"/>
    <property type="evidence" value="ECO:0007669"/>
    <property type="project" value="UniProtKB-UniRule"/>
</dbReference>
<dbReference type="SUPFAM" id="SSF52540">
    <property type="entry name" value="P-loop containing nucleoside triphosphate hydrolases"/>
    <property type="match status" value="1"/>
</dbReference>
<evidence type="ECO:0000259" key="6">
    <source>
        <dbReference type="PROSITE" id="PS51635"/>
    </source>
</evidence>
<dbReference type="EMBL" id="FJOG01000002">
    <property type="protein sequence ID" value="CZR52450.1"/>
    <property type="molecule type" value="Genomic_DNA"/>
</dbReference>
<evidence type="ECO:0000256" key="5">
    <source>
        <dbReference type="SAM" id="MobiDB-lite"/>
    </source>
</evidence>
<dbReference type="GO" id="GO:0043531">
    <property type="term" value="F:ADP binding"/>
    <property type="evidence" value="ECO:0007669"/>
    <property type="project" value="InterPro"/>
</dbReference>
<feature type="short sequence motif" description="GXGXXG" evidence="4">
    <location>
        <begin position="19"/>
        <end position="24"/>
    </location>
</feature>
<dbReference type="GO" id="GO:0046486">
    <property type="term" value="P:glycerolipid metabolic process"/>
    <property type="evidence" value="ECO:0007669"/>
    <property type="project" value="UniProtKB-ARBA"/>
</dbReference>
<protein>
    <recommendedName>
        <fullName evidence="6">PNPLA domain-containing protein</fullName>
    </recommendedName>
</protein>
<dbReference type="Pfam" id="PF01734">
    <property type="entry name" value="Patatin"/>
    <property type="match status" value="1"/>
</dbReference>
<organism evidence="7 8">
    <name type="scientific">Phialocephala subalpina</name>
    <dbReference type="NCBI Taxonomy" id="576137"/>
    <lineage>
        <taxon>Eukaryota</taxon>
        <taxon>Fungi</taxon>
        <taxon>Dikarya</taxon>
        <taxon>Ascomycota</taxon>
        <taxon>Pezizomycotina</taxon>
        <taxon>Leotiomycetes</taxon>
        <taxon>Helotiales</taxon>
        <taxon>Mollisiaceae</taxon>
        <taxon>Phialocephala</taxon>
        <taxon>Phialocephala fortinii species complex</taxon>
    </lineage>
</organism>
<feature type="active site" description="Proton acceptor" evidence="4">
    <location>
        <position position="208"/>
    </location>
</feature>
<dbReference type="PROSITE" id="PS51635">
    <property type="entry name" value="PNPLA"/>
    <property type="match status" value="1"/>
</dbReference>
<keyword evidence="8" id="KW-1185">Reference proteome</keyword>
<feature type="short sequence motif" description="GXSXG" evidence="4">
    <location>
        <begin position="61"/>
        <end position="65"/>
    </location>
</feature>
<gene>
    <name evidence="7" type="ORF">PAC_02327</name>
</gene>
<dbReference type="SUPFAM" id="SSF52151">
    <property type="entry name" value="FabD/lysophospholipase-like"/>
    <property type="match status" value="1"/>
</dbReference>
<dbReference type="GO" id="GO:0016020">
    <property type="term" value="C:membrane"/>
    <property type="evidence" value="ECO:0007669"/>
    <property type="project" value="TreeGrafter"/>
</dbReference>
<keyword evidence="1 4" id="KW-0378">Hydrolase</keyword>
<dbReference type="PANTHER" id="PTHR24185">
    <property type="entry name" value="CALCIUM-INDEPENDENT PHOSPHOLIPASE A2-GAMMA"/>
    <property type="match status" value="1"/>
</dbReference>
<keyword evidence="2 4" id="KW-0442">Lipid degradation</keyword>
<evidence type="ECO:0000256" key="3">
    <source>
        <dbReference type="ARBA" id="ARBA00023098"/>
    </source>
</evidence>
<feature type="short sequence motif" description="DGA/G" evidence="4">
    <location>
        <begin position="208"/>
        <end position="210"/>
    </location>
</feature>
<dbReference type="GO" id="GO:0047499">
    <property type="term" value="F:calcium-independent phospholipase A2 activity"/>
    <property type="evidence" value="ECO:0007669"/>
    <property type="project" value="TreeGrafter"/>
</dbReference>
<name>A0A1L7WI52_9HELO</name>
<dbReference type="Gene3D" id="3.40.1090.10">
    <property type="entry name" value="Cytosolic phospholipase A2 catalytic domain"/>
    <property type="match status" value="1"/>
</dbReference>
<keyword evidence="3 4" id="KW-0443">Lipid metabolism</keyword>
<evidence type="ECO:0000256" key="4">
    <source>
        <dbReference type="PROSITE-ProRule" id="PRU01161"/>
    </source>
</evidence>
<sequence>MASHATQQGRPPRILALDGGGTRGLSTLYTLQFIMQGLEDAEEPSTSRPLRPCDYFDLIAGTSSGGLIAIMLGVFRLTIPQCIEEWEKLALNIFPKKTNMVRRLAISSAGSFPYSERALEIAINGLVEKYIGERAGPGKDPLLAFEAVADRKSPPLQSVREAGYVFQDPYISSWSMAPEATVCQAARATSAAPTFLPPVYINGIGYVDGALSYNNPIFKAREEAQHLWPGQKMACIISIGTGLTIPKDAGQSPSSLVKFAVDKMTRSDETARAFETEIQQSNGGYEQKIYYRFNVPKGLEGVEIDEISKAPRVLAATMNYLNENWAKRDACVAGLLGRLGLEGKKFQTNRHWDVRQMDNQQFTGRHELLDAIRRHFKEKQTRLVLWGMAGVGKTELARKYAYLTRQHYPATYWMSAELQSSLESGLRKLLRPMAGEKSLIIIDGIDTADDGVINCLHQGLPCSDDFDILLTTRSDSSSTLMSESLEVDCLEATEAVDLLKRLTPSRSLCTNEDEIAKQISSHLGNFPLAISQCAGYTNRTRTSFRDYPEDPEEFLSRTLGDSLFVQRLNSNKKQILSTFEVIWDHLGRDDTASRDLMCLFSMFTREINIDMIVAGLIEHNKWCPYGDYKMARPYYVLPFLEPITAAPHLLDEMIGILCDLNMAKRSGNSITIHAVVHWYVGWKLAQEKEKSCQFRLQAMAILQHAQGLGETGGKVHLSSELFDSSVWRQACRLLLSDRAGLSGFKSQATVHPDLFREFTRLLLYIPSLFMGIESRLVGGIDWLASRLDFVTRGTLLNRYSNPTVIGLETEAAESEMIWGHSKRKIRGLVETLITECDDPSLWLEAVAVNSRCLFAEYRQQGKDFFFHRNSYSYLGTTFSAQQSRWTANGYPFLPRVRYSMWTLEREAIYSWSNNPISHEGTCHGYGPCQETGTCQEAVVPWPEIAWSATTGRCHDSSCINCFNSLRECGKNRDPDEDILRNFMSHGWSPLQGAFKSDLDIVISITRSLAHSLWVFTFRGYLPGLGNFDRICYKSLTGAFTFLISPIGISWSIEDGFVFYPLRDLLIVRGHLRREAPATNKILDSLLTVMCCEEALTPVNSPAIANLCGIWIESIWFTKGQADALQFANTVVRRILQPLFKTKHRNEDVAFVVALWLPSNSSRRTSNSHRSIDNTRIDVYDIDPASHLRRFIKILSQCPDPESKKLTREPSYMLPLDYHDDGLIPDELLLFSPDYRYRFIYIIEEKPSLRHLLYLFQGETIRDLERIISSVGSRRQKIEDKGRENDEAQNDIAQNDESIPPPITSSMEVLEASESAMARCSGQTQKYIGRETAKYYYVVDFRFKPSFPQFGIEGDQDTINRGIRAPPLPRDIRLVKPTSNDTEEKEPIEIHIFS</sequence>
<dbReference type="InterPro" id="IPR027417">
    <property type="entry name" value="P-loop_NTPase"/>
</dbReference>
<feature type="active site" description="Nucleophile" evidence="4">
    <location>
        <position position="63"/>
    </location>
</feature>
<dbReference type="InterPro" id="IPR016035">
    <property type="entry name" value="Acyl_Trfase/lysoPLipase"/>
</dbReference>
<dbReference type="OrthoDB" id="14252at2759"/>
<feature type="region of interest" description="Disordered" evidence="5">
    <location>
        <begin position="1274"/>
        <end position="1301"/>
    </location>
</feature>
<evidence type="ECO:0000256" key="1">
    <source>
        <dbReference type="ARBA" id="ARBA00022801"/>
    </source>
</evidence>
<evidence type="ECO:0000256" key="2">
    <source>
        <dbReference type="ARBA" id="ARBA00022963"/>
    </source>
</evidence>
<dbReference type="PANTHER" id="PTHR24185:SF1">
    <property type="entry name" value="CALCIUM-INDEPENDENT PHOSPHOLIPASE A2-GAMMA"/>
    <property type="match status" value="1"/>
</dbReference>
<proteinExistence type="predicted"/>
<dbReference type="STRING" id="576137.A0A1L7WI52"/>
<reference evidence="7 8" key="1">
    <citation type="submission" date="2016-03" db="EMBL/GenBank/DDBJ databases">
        <authorList>
            <person name="Ploux O."/>
        </authorList>
    </citation>
    <scope>NUCLEOTIDE SEQUENCE [LARGE SCALE GENOMIC DNA]</scope>
    <source>
        <strain evidence="7 8">UAMH 11012</strain>
    </source>
</reference>
<evidence type="ECO:0000313" key="8">
    <source>
        <dbReference type="Proteomes" id="UP000184330"/>
    </source>
</evidence>
<dbReference type="GO" id="GO:0019369">
    <property type="term" value="P:arachidonate metabolic process"/>
    <property type="evidence" value="ECO:0007669"/>
    <property type="project" value="TreeGrafter"/>
</dbReference>